<dbReference type="Proteomes" id="UP000269221">
    <property type="component" value="Unassembled WGS sequence"/>
</dbReference>
<accession>A0A3M0JH32</accession>
<protein>
    <submittedName>
        <fullName evidence="2">Uncharacterized protein</fullName>
    </submittedName>
</protein>
<feature type="region of interest" description="Disordered" evidence="1">
    <location>
        <begin position="70"/>
        <end position="108"/>
    </location>
</feature>
<evidence type="ECO:0000313" key="2">
    <source>
        <dbReference type="EMBL" id="RMC00382.1"/>
    </source>
</evidence>
<comment type="caution">
    <text evidence="2">The sequence shown here is derived from an EMBL/GenBank/DDBJ whole genome shotgun (WGS) entry which is preliminary data.</text>
</comment>
<dbReference type="EMBL" id="QRBI01000144">
    <property type="protein sequence ID" value="RMC00382.1"/>
    <property type="molecule type" value="Genomic_DNA"/>
</dbReference>
<evidence type="ECO:0000313" key="3">
    <source>
        <dbReference type="Proteomes" id="UP000269221"/>
    </source>
</evidence>
<keyword evidence="3" id="KW-1185">Reference proteome</keyword>
<feature type="compositionally biased region" description="Polar residues" evidence="1">
    <location>
        <begin position="76"/>
        <end position="85"/>
    </location>
</feature>
<organism evidence="2 3">
    <name type="scientific">Hirundo rustica rustica</name>
    <dbReference type="NCBI Taxonomy" id="333673"/>
    <lineage>
        <taxon>Eukaryota</taxon>
        <taxon>Metazoa</taxon>
        <taxon>Chordata</taxon>
        <taxon>Craniata</taxon>
        <taxon>Vertebrata</taxon>
        <taxon>Euteleostomi</taxon>
        <taxon>Archelosauria</taxon>
        <taxon>Archosauria</taxon>
        <taxon>Dinosauria</taxon>
        <taxon>Saurischia</taxon>
        <taxon>Theropoda</taxon>
        <taxon>Coelurosauria</taxon>
        <taxon>Aves</taxon>
        <taxon>Neognathae</taxon>
        <taxon>Neoaves</taxon>
        <taxon>Telluraves</taxon>
        <taxon>Australaves</taxon>
        <taxon>Passeriformes</taxon>
        <taxon>Sylvioidea</taxon>
        <taxon>Hirundinidae</taxon>
        <taxon>Hirundo</taxon>
    </lineage>
</organism>
<reference evidence="2 3" key="1">
    <citation type="submission" date="2018-07" db="EMBL/GenBank/DDBJ databases">
        <title>A high quality draft genome assembly of the barn swallow (H. rustica rustica).</title>
        <authorList>
            <person name="Formenti G."/>
            <person name="Chiara M."/>
            <person name="Poveda L."/>
            <person name="Francoijs K.-J."/>
            <person name="Bonisoli-Alquati A."/>
            <person name="Canova L."/>
            <person name="Gianfranceschi L."/>
            <person name="Horner D.S."/>
            <person name="Saino N."/>
        </authorList>
    </citation>
    <scope>NUCLEOTIDE SEQUENCE [LARGE SCALE GENOMIC DNA]</scope>
    <source>
        <strain evidence="2">Chelidonia</strain>
        <tissue evidence="2">Blood</tissue>
    </source>
</reference>
<proteinExistence type="predicted"/>
<evidence type="ECO:0000256" key="1">
    <source>
        <dbReference type="SAM" id="MobiDB-lite"/>
    </source>
</evidence>
<sequence>MPFGANWLESSSVEKDLENLEENKLSRSQKCVLVTKKAKEALAVIRSVASKWRKLRLTPSSAISVVPPVIRGKPLSHSSGSQNPEECSLTDHSVRSSVGGRSHCSEKGTVTINDMGDGEGRTMIRFDTKPGEITLID</sequence>
<gene>
    <name evidence="2" type="ORF">DUI87_22990</name>
</gene>
<dbReference type="AlphaFoldDB" id="A0A3M0JH32"/>
<name>A0A3M0JH32_HIRRU</name>